<dbReference type="InterPro" id="IPR003719">
    <property type="entry name" value="Phenazine_PhzF-like"/>
</dbReference>
<evidence type="ECO:0000313" key="2">
    <source>
        <dbReference type="Proteomes" id="UP000198864"/>
    </source>
</evidence>
<dbReference type="AlphaFoldDB" id="A0A1C4VV13"/>
<dbReference type="EMBL" id="FMCR01000002">
    <property type="protein sequence ID" value="SCE87665.1"/>
    <property type="molecule type" value="Genomic_DNA"/>
</dbReference>
<dbReference type="PANTHER" id="PTHR13774">
    <property type="entry name" value="PHENAZINE BIOSYNTHESIS PROTEIN"/>
    <property type="match status" value="1"/>
</dbReference>
<evidence type="ECO:0000313" key="1">
    <source>
        <dbReference type="EMBL" id="SCE87665.1"/>
    </source>
</evidence>
<organism evidence="1 2">
    <name type="scientific">Micromonospora saelicesensis</name>
    <dbReference type="NCBI Taxonomy" id="285676"/>
    <lineage>
        <taxon>Bacteria</taxon>
        <taxon>Bacillati</taxon>
        <taxon>Actinomycetota</taxon>
        <taxon>Actinomycetes</taxon>
        <taxon>Micromonosporales</taxon>
        <taxon>Micromonosporaceae</taxon>
        <taxon>Micromonospora</taxon>
    </lineage>
</organism>
<dbReference type="Proteomes" id="UP000198864">
    <property type="component" value="Unassembled WGS sequence"/>
</dbReference>
<protein>
    <submittedName>
        <fullName evidence="1">Phenazine biosynthesis protein PhzF family</fullName>
    </submittedName>
</protein>
<proteinExistence type="predicted"/>
<dbReference type="GO" id="GO:0016853">
    <property type="term" value="F:isomerase activity"/>
    <property type="evidence" value="ECO:0007669"/>
    <property type="project" value="TreeGrafter"/>
</dbReference>
<dbReference type="STRING" id="285676.GA0070561_2089"/>
<reference evidence="1 2" key="1">
    <citation type="submission" date="2016-06" db="EMBL/GenBank/DDBJ databases">
        <authorList>
            <person name="Kjaerup R.B."/>
            <person name="Dalgaard T.S."/>
            <person name="Juul-Madsen H.R."/>
        </authorList>
    </citation>
    <scope>NUCLEOTIDE SEQUENCE [LARGE SCALE GENOMIC DNA]</scope>
    <source>
        <strain evidence="1 2">DSM 44871</strain>
    </source>
</reference>
<dbReference type="PIRSF" id="PIRSF016184">
    <property type="entry name" value="PhzC_PhzF"/>
    <property type="match status" value="1"/>
</dbReference>
<accession>A0A1C4VV13</accession>
<dbReference type="SUPFAM" id="SSF54506">
    <property type="entry name" value="Diaminopimelate epimerase-like"/>
    <property type="match status" value="1"/>
</dbReference>
<dbReference type="GO" id="GO:0005737">
    <property type="term" value="C:cytoplasm"/>
    <property type="evidence" value="ECO:0007669"/>
    <property type="project" value="TreeGrafter"/>
</dbReference>
<dbReference type="Gene3D" id="3.10.310.10">
    <property type="entry name" value="Diaminopimelate Epimerase, Chain A, domain 1"/>
    <property type="match status" value="2"/>
</dbReference>
<dbReference type="Pfam" id="PF02567">
    <property type="entry name" value="PhzC-PhzF"/>
    <property type="match status" value="1"/>
</dbReference>
<name>A0A1C4VV13_9ACTN</name>
<sequence length="322" mass="32887">MAASGDSVVVTIVTACLRDGRGGSPTSVVDEYFSPAPRHVLSDAERSRVPVRMGTSHAVFVGPVVGDEPVDLRFFTAEGELPACGHGTVAAVAFLAGRRRGGEHEFRLRVSGRTFVGRAVRDGDQLRAAFDPGPVAVRDATSVETDLVVDALGVAAGDLLAGACVASLGRARILVPVRTPGAVVALGPHLDRLRAVCDQLGLLGCYVFSAPTRSGGVVARMFAPSIGVPEDVANVNSTACLAARMAGSGCTELAVDMGDVLGEPATITASVRPGPTGPRVLVGAAAMVVRTASHPVSGPKATEVEAPDLDPPLNALDDVCGR</sequence>
<gene>
    <name evidence="1" type="ORF">GA0070561_2089</name>
</gene>